<feature type="non-terminal residue" evidence="1">
    <location>
        <position position="1"/>
    </location>
</feature>
<evidence type="ECO:0000313" key="2">
    <source>
        <dbReference type="Proteomes" id="UP000308600"/>
    </source>
</evidence>
<protein>
    <submittedName>
        <fullName evidence="1">Uncharacterized protein</fullName>
    </submittedName>
</protein>
<proteinExistence type="predicted"/>
<organism evidence="1 2">
    <name type="scientific">Pluteus cervinus</name>
    <dbReference type="NCBI Taxonomy" id="181527"/>
    <lineage>
        <taxon>Eukaryota</taxon>
        <taxon>Fungi</taxon>
        <taxon>Dikarya</taxon>
        <taxon>Basidiomycota</taxon>
        <taxon>Agaricomycotina</taxon>
        <taxon>Agaricomycetes</taxon>
        <taxon>Agaricomycetidae</taxon>
        <taxon>Agaricales</taxon>
        <taxon>Pluteineae</taxon>
        <taxon>Pluteaceae</taxon>
        <taxon>Pluteus</taxon>
    </lineage>
</organism>
<feature type="non-terminal residue" evidence="1">
    <location>
        <position position="79"/>
    </location>
</feature>
<evidence type="ECO:0000313" key="1">
    <source>
        <dbReference type="EMBL" id="TFK68640.1"/>
    </source>
</evidence>
<dbReference type="EMBL" id="ML208347">
    <property type="protein sequence ID" value="TFK68640.1"/>
    <property type="molecule type" value="Genomic_DNA"/>
</dbReference>
<reference evidence="1 2" key="1">
    <citation type="journal article" date="2019" name="Nat. Ecol. Evol.">
        <title>Megaphylogeny resolves global patterns of mushroom evolution.</title>
        <authorList>
            <person name="Varga T."/>
            <person name="Krizsan K."/>
            <person name="Foldi C."/>
            <person name="Dima B."/>
            <person name="Sanchez-Garcia M."/>
            <person name="Sanchez-Ramirez S."/>
            <person name="Szollosi G.J."/>
            <person name="Szarkandi J.G."/>
            <person name="Papp V."/>
            <person name="Albert L."/>
            <person name="Andreopoulos W."/>
            <person name="Angelini C."/>
            <person name="Antonin V."/>
            <person name="Barry K.W."/>
            <person name="Bougher N.L."/>
            <person name="Buchanan P."/>
            <person name="Buyck B."/>
            <person name="Bense V."/>
            <person name="Catcheside P."/>
            <person name="Chovatia M."/>
            <person name="Cooper J."/>
            <person name="Damon W."/>
            <person name="Desjardin D."/>
            <person name="Finy P."/>
            <person name="Geml J."/>
            <person name="Haridas S."/>
            <person name="Hughes K."/>
            <person name="Justo A."/>
            <person name="Karasinski D."/>
            <person name="Kautmanova I."/>
            <person name="Kiss B."/>
            <person name="Kocsube S."/>
            <person name="Kotiranta H."/>
            <person name="LaButti K.M."/>
            <person name="Lechner B.E."/>
            <person name="Liimatainen K."/>
            <person name="Lipzen A."/>
            <person name="Lukacs Z."/>
            <person name="Mihaltcheva S."/>
            <person name="Morgado L.N."/>
            <person name="Niskanen T."/>
            <person name="Noordeloos M.E."/>
            <person name="Ohm R.A."/>
            <person name="Ortiz-Santana B."/>
            <person name="Ovrebo C."/>
            <person name="Racz N."/>
            <person name="Riley R."/>
            <person name="Savchenko A."/>
            <person name="Shiryaev A."/>
            <person name="Soop K."/>
            <person name="Spirin V."/>
            <person name="Szebenyi C."/>
            <person name="Tomsovsky M."/>
            <person name="Tulloss R.E."/>
            <person name="Uehling J."/>
            <person name="Grigoriev I.V."/>
            <person name="Vagvolgyi C."/>
            <person name="Papp T."/>
            <person name="Martin F.M."/>
            <person name="Miettinen O."/>
            <person name="Hibbett D.S."/>
            <person name="Nagy L.G."/>
        </authorList>
    </citation>
    <scope>NUCLEOTIDE SEQUENCE [LARGE SCALE GENOMIC DNA]</scope>
    <source>
        <strain evidence="1 2">NL-1719</strain>
    </source>
</reference>
<dbReference type="Proteomes" id="UP000308600">
    <property type="component" value="Unassembled WGS sequence"/>
</dbReference>
<gene>
    <name evidence="1" type="ORF">BDN72DRAFT_736969</name>
</gene>
<name>A0ACD3ASD6_9AGAR</name>
<accession>A0ACD3ASD6</accession>
<sequence length="79" mass="9311">DALNKIDAEITRLEGQIRSLRQLRNNFIPISRFPPEILSKVFLHCHNQDQKSPTSRLTLSWVSRHWRNVALEYPALWTS</sequence>
<keyword evidence="2" id="KW-1185">Reference proteome</keyword>